<dbReference type="CDD" id="cd06071">
    <property type="entry name" value="Beach"/>
    <property type="match status" value="1"/>
</dbReference>
<evidence type="ECO:0000256" key="2">
    <source>
        <dbReference type="PROSITE-ProRule" id="PRU00221"/>
    </source>
</evidence>
<evidence type="ECO:0000256" key="3">
    <source>
        <dbReference type="SAM" id="MobiDB-lite"/>
    </source>
</evidence>
<dbReference type="SMART" id="SM00320">
    <property type="entry name" value="WD40"/>
    <property type="match status" value="3"/>
</dbReference>
<dbReference type="PROSITE" id="PS51783">
    <property type="entry name" value="PH_BEACH"/>
    <property type="match status" value="1"/>
</dbReference>
<dbReference type="EMBL" id="OV725081">
    <property type="protein sequence ID" value="CAH1403230.1"/>
    <property type="molecule type" value="Genomic_DNA"/>
</dbReference>
<organism evidence="6 7">
    <name type="scientific">Nezara viridula</name>
    <name type="common">Southern green stink bug</name>
    <name type="synonym">Cimex viridulus</name>
    <dbReference type="NCBI Taxonomy" id="85310"/>
    <lineage>
        <taxon>Eukaryota</taxon>
        <taxon>Metazoa</taxon>
        <taxon>Ecdysozoa</taxon>
        <taxon>Arthropoda</taxon>
        <taxon>Hexapoda</taxon>
        <taxon>Insecta</taxon>
        <taxon>Pterygota</taxon>
        <taxon>Neoptera</taxon>
        <taxon>Paraneoptera</taxon>
        <taxon>Hemiptera</taxon>
        <taxon>Heteroptera</taxon>
        <taxon>Panheteroptera</taxon>
        <taxon>Pentatomomorpha</taxon>
        <taxon>Pentatomoidea</taxon>
        <taxon>Pentatomidae</taxon>
        <taxon>Pentatominae</taxon>
        <taxon>Nezara</taxon>
    </lineage>
</organism>
<dbReference type="InterPro" id="IPR000409">
    <property type="entry name" value="BEACH_dom"/>
</dbReference>
<feature type="non-terminal residue" evidence="6">
    <location>
        <position position="1"/>
    </location>
</feature>
<dbReference type="Pfam" id="PF02138">
    <property type="entry name" value="Beach"/>
    <property type="match status" value="1"/>
</dbReference>
<evidence type="ECO:0000259" key="4">
    <source>
        <dbReference type="PROSITE" id="PS50197"/>
    </source>
</evidence>
<dbReference type="PROSITE" id="PS50082">
    <property type="entry name" value="WD_REPEATS_2"/>
    <property type="match status" value="1"/>
</dbReference>
<dbReference type="SUPFAM" id="SSF50978">
    <property type="entry name" value="WD40 repeat-like"/>
    <property type="match status" value="1"/>
</dbReference>
<name>A0A9P0HIM2_NEZVI</name>
<dbReference type="PROSITE" id="PS50197">
    <property type="entry name" value="BEACH"/>
    <property type="match status" value="1"/>
</dbReference>
<evidence type="ECO:0008006" key="8">
    <source>
        <dbReference type="Google" id="ProtNLM"/>
    </source>
</evidence>
<dbReference type="PANTHER" id="PTHR13743">
    <property type="entry name" value="BEIGE/BEACH-RELATED"/>
    <property type="match status" value="1"/>
</dbReference>
<dbReference type="Proteomes" id="UP001152798">
    <property type="component" value="Chromosome 5"/>
</dbReference>
<dbReference type="OrthoDB" id="26681at2759"/>
<keyword evidence="1 2" id="KW-0853">WD repeat</keyword>
<dbReference type="PANTHER" id="PTHR13743:SF86">
    <property type="entry name" value="LYSOSOMAL-TRAFFICKING REGULATOR"/>
    <property type="match status" value="1"/>
</dbReference>
<evidence type="ECO:0000313" key="6">
    <source>
        <dbReference type="EMBL" id="CAH1403230.1"/>
    </source>
</evidence>
<dbReference type="InterPro" id="IPR036322">
    <property type="entry name" value="WD40_repeat_dom_sf"/>
</dbReference>
<proteinExistence type="predicted"/>
<dbReference type="InterPro" id="IPR023362">
    <property type="entry name" value="PH-BEACH_dom"/>
</dbReference>
<dbReference type="InterPro" id="IPR036372">
    <property type="entry name" value="BEACH_dom_sf"/>
</dbReference>
<dbReference type="InterPro" id="IPR015943">
    <property type="entry name" value="WD40/YVTN_repeat-like_dom_sf"/>
</dbReference>
<evidence type="ECO:0000259" key="5">
    <source>
        <dbReference type="PROSITE" id="PS51783"/>
    </source>
</evidence>
<dbReference type="SUPFAM" id="SSF48371">
    <property type="entry name" value="ARM repeat"/>
    <property type="match status" value="1"/>
</dbReference>
<feature type="compositionally biased region" description="Basic and acidic residues" evidence="3">
    <location>
        <begin position="169"/>
        <end position="178"/>
    </location>
</feature>
<feature type="domain" description="BEACH-type PH" evidence="5">
    <location>
        <begin position="1725"/>
        <end position="1817"/>
    </location>
</feature>
<reference evidence="6" key="1">
    <citation type="submission" date="2022-01" db="EMBL/GenBank/DDBJ databases">
        <authorList>
            <person name="King R."/>
        </authorList>
    </citation>
    <scope>NUCLEOTIDE SEQUENCE</scope>
</reference>
<dbReference type="CDD" id="cd01201">
    <property type="entry name" value="PH_BEACH"/>
    <property type="match status" value="1"/>
</dbReference>
<dbReference type="Gene3D" id="1.10.1540.10">
    <property type="entry name" value="BEACH domain"/>
    <property type="match status" value="1"/>
</dbReference>
<dbReference type="InterPro" id="IPR011993">
    <property type="entry name" value="PH-like_dom_sf"/>
</dbReference>
<dbReference type="InterPro" id="IPR050865">
    <property type="entry name" value="BEACH_Domain"/>
</dbReference>
<feature type="compositionally biased region" description="Low complexity" evidence="3">
    <location>
        <begin position="150"/>
        <end position="161"/>
    </location>
</feature>
<dbReference type="Gene3D" id="2.130.10.10">
    <property type="entry name" value="YVTN repeat-like/Quinoprotein amine dehydrogenase"/>
    <property type="match status" value="1"/>
</dbReference>
<evidence type="ECO:0000256" key="1">
    <source>
        <dbReference type="ARBA" id="ARBA00022574"/>
    </source>
</evidence>
<gene>
    <name evidence="6" type="ORF">NEZAVI_LOCUS11872</name>
</gene>
<dbReference type="InterPro" id="IPR016024">
    <property type="entry name" value="ARM-type_fold"/>
</dbReference>
<dbReference type="SUPFAM" id="SSF81837">
    <property type="entry name" value="BEACH domain"/>
    <property type="match status" value="1"/>
</dbReference>
<dbReference type="InterPro" id="IPR001680">
    <property type="entry name" value="WD40_rpt"/>
</dbReference>
<feature type="repeat" description="WD" evidence="2">
    <location>
        <begin position="2238"/>
        <end position="2279"/>
    </location>
</feature>
<protein>
    <recommendedName>
        <fullName evidence="8">Lysosomal-trafficking regulator</fullName>
    </recommendedName>
</protein>
<dbReference type="SMART" id="SM01026">
    <property type="entry name" value="Beach"/>
    <property type="match status" value="1"/>
</dbReference>
<dbReference type="Pfam" id="PF14844">
    <property type="entry name" value="PH_BEACH"/>
    <property type="match status" value="1"/>
</dbReference>
<dbReference type="SUPFAM" id="SSF50729">
    <property type="entry name" value="PH domain-like"/>
    <property type="match status" value="1"/>
</dbReference>
<accession>A0A9P0HIM2</accession>
<feature type="region of interest" description="Disordered" evidence="3">
    <location>
        <begin position="138"/>
        <end position="184"/>
    </location>
</feature>
<keyword evidence="7" id="KW-1185">Reference proteome</keyword>
<sequence>FQRGAWFDLFLAEALIELQNGNTVNDIVSLTSYNIAALIANEIVSDIKTVCTQQTDAEDLSLLREHLLSGRGWRGLALLHAIGVQDVTCGVDLAGLLISAYNIVDGKETKEKNPYVIEKSVPPIEQVCRFRIPVRHKPRSFSHSSGIEGSPPSRKISTSSSVHTKRSLVKQERQKNSSESDTLENEIHKSTISVKIRLDPMDFDYFTSIVRSDDDEKKNSSSYKPDHSKKEILMDRINILNQLHLKIMESLIVLTVESPYSGNPGGVYNLKEKLKKVVEGGVGLRAVCDLLIRSAGATASKKTMIPTHPMPKLESFEVSLANSLEECNSESSIENSADEGYDADVDAPHQIQLAVLELFGYLARHCIQPQELAIFIKYFISDKPPLKLLLPCLIKLMSNNGLQPRHTINFPKDYSNLNVASSTAAHKLGLTLHQQHMSLGLTSCWSRAAIMLPLNAELGWAMWVQGFSLSLWIRINPSSMSYNLDESECYADSTSSESGHSSGLDDINIEHLLHIISIGYEALVLEFWADGQRELLHIRLTRPDGSKYEVLSEASLEGRLPPLSWHHLAISVHDSVHGGKVIIEVTLIIDGWCEIQVPLSFKGLLVRKSRPTLVAIGDTKQKISCSWDLGGLLMFRRPVLEKSNAIWLTALGPNISTVTQARVGNSKPLWQKDVMLVSYCPMFPESINVYPLASATLGIGAGFRVMTVEQRSSQLVPMSVGIVAFCKAASTKYCSVPMAVDCLGGPAVVEIGGTEIEQAHALELYLRLIQQDPNLKMQSEGFNPLVSAVLESPLASTGGLMLKAILDTCCDKPGIIVTWGDELSVSNEGDFVLTDPETLVSLILSSSTSWSTNTLQLFLKSLLSLLRDDHPHREFNSAQLNRAYALEAILYFCKERLVEERSALDDELCNALVDVTRGLMTAPPQLSHVTAIADYLLLAHPAHATYISHARSSLYFVLPHRPPPKNKRRRRSMLLGNRNLSLFGAVVDVKEYRGFFTQPVDAGKLNIALNNLQVRKKIESIGKESFDSTGSKTDDSGINESCKGYTEGSLVTQDCDELSNTSANTYFQQKGTEMDVVSDNSSNATDDDDKYINDNMTEDSHESEDAIRIGLLELLRDQILVTPDSIAHTALPNVLSPEAFIVMANHSNISVITAVVQVLGAYLDRANNEERARFIKDRGFYLLAMQLSHVIPTIELAEALASIVTMSRCLPLSLQLDGDVLETTLPGIVPLLSLIPRSVSDIPLAHNIIVFAHNVFLKVNDWKGLLEFGLVEALLKSLVSLMHQKSDVLNDVCTLNDIIYQMEYVHKVEVNNCGSNSACSEAIKSAHCFLLKSAMKSITEIINSHTVKPSFFSSVISLSSDDYESQKTSSSTSINTIAKLSKSDLADRFKIVVTKATEFVVYAEPVNEDNLNLSPEMQKVGDFVKEVWSYLLQAIVTVIERKSVASRSSWSNAVWANKDTLRALASQMFLWLLSPTHSDKLKMFAISSILNEPRSKDILIFILSTSQLEKSLAYFLWDLKYGGGLTNSQDQRVLDEFGSKLEEWCTSYVLGIVTGEVEAGEYAREAVAEAVASRGAWRLQRQSQIQKAVYHHESLAKEVSERAMGVTKEVESSQSHQRKLLMESIKNGFGSKVQAVFKWREVINMLTHQEAVWHFPDSYPQSWELDPTEGPARIRNRLKRCHLEIEDRYFRPDIILAMGKSRNTPLNYIFEANVSTSAVLIDRLHSNNKIRHMCKASVITPDKATPGELLIGHCSLYFVPSSDDNTKEWAFEQIKELHRRRFELQERALEIFLLNGKTFFMAFESTKERDTFMSALLDCELCNRVANEPLGDAVELWREGHLTNWHYLTILNTLSGRSYNDLMQYPVLPFVLADYTSEVLDLEDPKSYRNLIKPMAIQEQKNEQHYINNYNDNNFDWPDRTFHSLHTTWRLTSSESATDVKELIPEFFFLPEFLCNHEHFDFGIRQSGEKVDNVVLPPWASNPRLFILIHRQALESEHVHEFLPHWIDLVFGYKQVGKAAIDSINVFHPATYYGFDPESIEDPLLRKAWQTMVRMYGQTPKQLFRAPHPLVVQCLDPKKNVPQVIPSVKGLSWGHYVGSPAESHPTIIWQGSHHTSISTLIALLSNDVFGLATNTALLLSYTKESTLNLVVNGGTSVLGAALISWGHGDGVVRAKLRKEQIPFPAVSNVPGDTIALCTSVPDSNQLWVGYASGKIHVYMYKFDGGGGSLEINDEWTTLAGHRATITGIALSRGFSLSVSIADDGSGILWDMNTLSYVRSLPRHPNKMSLVSISETLGDIAVVSDEGTVLSLYSVNCELVGSVTTEEEITSITFSCAPEGRSVNVVACGMADGSISLAYSHDSQHLYVSSSQGQVVIWQGSNSKSYSKMPRFLNLTSLL</sequence>
<dbReference type="Gene3D" id="2.30.29.30">
    <property type="entry name" value="Pleckstrin-homology domain (PH domain)/Phosphotyrosine-binding domain (PTB)"/>
    <property type="match status" value="1"/>
</dbReference>
<feature type="domain" description="BEACH" evidence="4">
    <location>
        <begin position="1822"/>
        <end position="2071"/>
    </location>
</feature>
<evidence type="ECO:0000313" key="7">
    <source>
        <dbReference type="Proteomes" id="UP001152798"/>
    </source>
</evidence>